<dbReference type="FunFam" id="3.40.50.2300:FF:000024">
    <property type="entry name" value="Vomeronasal 2, receptor 73"/>
    <property type="match status" value="1"/>
</dbReference>
<keyword evidence="5" id="KW-0472">Membrane</keyword>
<dbReference type="GO" id="GO:0005886">
    <property type="term" value="C:plasma membrane"/>
    <property type="evidence" value="ECO:0007669"/>
    <property type="project" value="TreeGrafter"/>
</dbReference>
<dbReference type="OrthoDB" id="5984008at2759"/>
<dbReference type="AlphaFoldDB" id="A0A1A6GPX2"/>
<evidence type="ECO:0000256" key="5">
    <source>
        <dbReference type="ARBA" id="ARBA00023136"/>
    </source>
</evidence>
<dbReference type="InterPro" id="IPR028082">
    <property type="entry name" value="Peripla_BP_I"/>
</dbReference>
<feature type="non-terminal residue" evidence="7">
    <location>
        <position position="201"/>
    </location>
</feature>
<organism evidence="7 8">
    <name type="scientific">Neotoma lepida</name>
    <name type="common">Desert woodrat</name>
    <dbReference type="NCBI Taxonomy" id="56216"/>
    <lineage>
        <taxon>Eukaryota</taxon>
        <taxon>Metazoa</taxon>
        <taxon>Chordata</taxon>
        <taxon>Craniata</taxon>
        <taxon>Vertebrata</taxon>
        <taxon>Euteleostomi</taxon>
        <taxon>Mammalia</taxon>
        <taxon>Eutheria</taxon>
        <taxon>Euarchontoglires</taxon>
        <taxon>Glires</taxon>
        <taxon>Rodentia</taxon>
        <taxon>Myomorpha</taxon>
        <taxon>Muroidea</taxon>
        <taxon>Cricetidae</taxon>
        <taxon>Neotominae</taxon>
        <taxon>Neotoma</taxon>
    </lineage>
</organism>
<dbReference type="Gene3D" id="3.40.50.2300">
    <property type="match status" value="1"/>
</dbReference>
<dbReference type="STRING" id="56216.A0A1A6GPX2"/>
<dbReference type="SUPFAM" id="SSF53822">
    <property type="entry name" value="Periplasmic binding protein-like I"/>
    <property type="match status" value="1"/>
</dbReference>
<dbReference type="InterPro" id="IPR000068">
    <property type="entry name" value="GPCR_3_Ca_sens_rcpt-rel"/>
</dbReference>
<protein>
    <recommendedName>
        <fullName evidence="6">Receptor ligand binding region domain-containing protein</fullName>
    </recommendedName>
</protein>
<feature type="domain" description="Receptor ligand binding region" evidence="6">
    <location>
        <begin position="89"/>
        <end position="188"/>
    </location>
</feature>
<name>A0A1A6GPX2_NEOLE</name>
<accession>A0A1A6GPX2</accession>
<feature type="non-terminal residue" evidence="7">
    <location>
        <position position="1"/>
    </location>
</feature>
<sequence>LTPKNIHLILSLYFTIEQINRNIHVLPNISLIVKEDLQTISTFSNKDAIIPNYNCRHERRLLTVLTGPRWFSSITHFHNTTALLWPFHPLLSDCEHFPYLYQISPKDTFLSLAMIALMIHFGWNWVEQVISDDNPDIQFFTGLREEMHKHGVCLAFVNVITENRHQKRAEIYYNQIMTLSAKVIIIYGDTDSTLTVHFRLW</sequence>
<dbReference type="Pfam" id="PF01094">
    <property type="entry name" value="ANF_receptor"/>
    <property type="match status" value="1"/>
</dbReference>
<evidence type="ECO:0000313" key="7">
    <source>
        <dbReference type="EMBL" id="OBS67750.1"/>
    </source>
</evidence>
<keyword evidence="2" id="KW-0812">Transmembrane</keyword>
<dbReference type="Proteomes" id="UP000092124">
    <property type="component" value="Unassembled WGS sequence"/>
</dbReference>
<dbReference type="InterPro" id="IPR001828">
    <property type="entry name" value="ANF_lig-bd_rcpt"/>
</dbReference>
<comment type="caution">
    <text evidence="7">The sequence shown here is derived from an EMBL/GenBank/DDBJ whole genome shotgun (WGS) entry which is preliminary data.</text>
</comment>
<dbReference type="GO" id="GO:0004930">
    <property type="term" value="F:G protein-coupled receptor activity"/>
    <property type="evidence" value="ECO:0007669"/>
    <property type="project" value="InterPro"/>
</dbReference>
<dbReference type="PANTHER" id="PTHR24061:SF547">
    <property type="entry name" value="VOMERONASAL 2, RECEPTOR 65"/>
    <property type="match status" value="1"/>
</dbReference>
<evidence type="ECO:0000256" key="4">
    <source>
        <dbReference type="ARBA" id="ARBA00022989"/>
    </source>
</evidence>
<evidence type="ECO:0000313" key="8">
    <source>
        <dbReference type="Proteomes" id="UP000092124"/>
    </source>
</evidence>
<evidence type="ECO:0000256" key="1">
    <source>
        <dbReference type="ARBA" id="ARBA00004370"/>
    </source>
</evidence>
<gene>
    <name evidence="7" type="ORF">A6R68_03710</name>
</gene>
<keyword evidence="8" id="KW-1185">Reference proteome</keyword>
<proteinExistence type="predicted"/>
<keyword evidence="3" id="KW-0732">Signal</keyword>
<evidence type="ECO:0000256" key="2">
    <source>
        <dbReference type="ARBA" id="ARBA00022692"/>
    </source>
</evidence>
<dbReference type="EMBL" id="LZPO01077370">
    <property type="protein sequence ID" value="OBS67750.1"/>
    <property type="molecule type" value="Genomic_DNA"/>
</dbReference>
<dbReference type="PANTHER" id="PTHR24061">
    <property type="entry name" value="CALCIUM-SENSING RECEPTOR-RELATED"/>
    <property type="match status" value="1"/>
</dbReference>
<evidence type="ECO:0000256" key="3">
    <source>
        <dbReference type="ARBA" id="ARBA00022729"/>
    </source>
</evidence>
<keyword evidence="4" id="KW-1133">Transmembrane helix</keyword>
<comment type="subcellular location">
    <subcellularLocation>
        <location evidence="1">Membrane</location>
    </subcellularLocation>
</comment>
<reference evidence="7 8" key="1">
    <citation type="submission" date="2016-06" db="EMBL/GenBank/DDBJ databases">
        <title>The Draft Genome Sequence and Annotation of the Desert Woodrat Neotoma lepida.</title>
        <authorList>
            <person name="Campbell M."/>
            <person name="Oakeson K.F."/>
            <person name="Yandell M."/>
            <person name="Halpert J.R."/>
            <person name="Dearing D."/>
        </authorList>
    </citation>
    <scope>NUCLEOTIDE SEQUENCE [LARGE SCALE GENOMIC DNA]</scope>
    <source>
        <strain evidence="7">417</strain>
        <tissue evidence="7">Liver</tissue>
    </source>
</reference>
<evidence type="ECO:0000259" key="6">
    <source>
        <dbReference type="Pfam" id="PF01094"/>
    </source>
</evidence>